<evidence type="ECO:0000256" key="1">
    <source>
        <dbReference type="SAM" id="MobiDB-lite"/>
    </source>
</evidence>
<dbReference type="Proteomes" id="UP001201812">
    <property type="component" value="Unassembled WGS sequence"/>
</dbReference>
<keyword evidence="3" id="KW-1185">Reference proteome</keyword>
<gene>
    <name evidence="2" type="ORF">DdX_14598</name>
</gene>
<dbReference type="EMBL" id="JAKKPZ010000075">
    <property type="protein sequence ID" value="KAI1703855.1"/>
    <property type="molecule type" value="Genomic_DNA"/>
</dbReference>
<organism evidence="2 3">
    <name type="scientific">Ditylenchus destructor</name>
    <dbReference type="NCBI Taxonomy" id="166010"/>
    <lineage>
        <taxon>Eukaryota</taxon>
        <taxon>Metazoa</taxon>
        <taxon>Ecdysozoa</taxon>
        <taxon>Nematoda</taxon>
        <taxon>Chromadorea</taxon>
        <taxon>Rhabditida</taxon>
        <taxon>Tylenchina</taxon>
        <taxon>Tylenchomorpha</taxon>
        <taxon>Sphaerularioidea</taxon>
        <taxon>Anguinidae</taxon>
        <taxon>Anguininae</taxon>
        <taxon>Ditylenchus</taxon>
    </lineage>
</organism>
<evidence type="ECO:0000313" key="2">
    <source>
        <dbReference type="EMBL" id="KAI1703855.1"/>
    </source>
</evidence>
<evidence type="ECO:0000313" key="3">
    <source>
        <dbReference type="Proteomes" id="UP001201812"/>
    </source>
</evidence>
<protein>
    <submittedName>
        <fullName evidence="2">Uncharacterized protein</fullName>
    </submittedName>
</protein>
<name>A0AAD4MRT1_9BILA</name>
<reference evidence="2" key="1">
    <citation type="submission" date="2022-01" db="EMBL/GenBank/DDBJ databases">
        <title>Genome Sequence Resource for Two Populations of Ditylenchus destructor, the Migratory Endoparasitic Phytonematode.</title>
        <authorList>
            <person name="Zhang H."/>
            <person name="Lin R."/>
            <person name="Xie B."/>
        </authorList>
    </citation>
    <scope>NUCLEOTIDE SEQUENCE</scope>
    <source>
        <strain evidence="2">BazhouSP</strain>
    </source>
</reference>
<proteinExistence type="predicted"/>
<comment type="caution">
    <text evidence="2">The sequence shown here is derived from an EMBL/GenBank/DDBJ whole genome shotgun (WGS) entry which is preliminary data.</text>
</comment>
<dbReference type="AlphaFoldDB" id="A0AAD4MRT1"/>
<feature type="region of interest" description="Disordered" evidence="1">
    <location>
        <begin position="143"/>
        <end position="183"/>
    </location>
</feature>
<accession>A0AAD4MRT1</accession>
<sequence length="210" mass="23262">MFYRLSLSQQPSSLQSAANLLSSKNHVNNSHSSLKHKSHTLMSVLTRFTRIPQVTPSYLPLTRSYRSCSVCPSATHIIAMTLEDYSVLLEDSAISHSNAHHAPNHRPACTHSSRNISQHTRRLALITYPGQCIEKRIKGEVKEKRGSLGRPRGRLSDLSGQPSLGLVRGEDHAARAPSAQLKPAQDQDFISSLVQGMKIVYKKSKMTPKS</sequence>